<evidence type="ECO:0000256" key="2">
    <source>
        <dbReference type="ARBA" id="ARBA00001946"/>
    </source>
</evidence>
<evidence type="ECO:0000256" key="1">
    <source>
        <dbReference type="ARBA" id="ARBA00001941"/>
    </source>
</evidence>
<dbReference type="InterPro" id="IPR000787">
    <property type="entry name" value="Peptidase_M29"/>
</dbReference>
<accession>A0ABR7DET3</accession>
<keyword evidence="5 10" id="KW-0031">Aminopeptidase</keyword>
<keyword evidence="11" id="KW-1185">Reference proteome</keyword>
<dbReference type="RefSeq" id="WP_186860094.1">
    <property type="nucleotide sequence ID" value="NZ_JACOOO010000020.1"/>
</dbReference>
<evidence type="ECO:0000256" key="9">
    <source>
        <dbReference type="ARBA" id="ARBA00023049"/>
    </source>
</evidence>
<reference evidence="10 11" key="1">
    <citation type="submission" date="2020-08" db="EMBL/GenBank/DDBJ databases">
        <title>Genome public.</title>
        <authorList>
            <person name="Liu C."/>
            <person name="Sun Q."/>
        </authorList>
    </citation>
    <scope>NUCLEOTIDE SEQUENCE [LARGE SCALE GENOMIC DNA]</scope>
    <source>
        <strain evidence="10 11">NSJ-6</strain>
    </source>
</reference>
<keyword evidence="6" id="KW-0645">Protease</keyword>
<dbReference type="PANTHER" id="PTHR34448:SF3">
    <property type="entry name" value="AMINOPEPTIDASE AMPS"/>
    <property type="match status" value="1"/>
</dbReference>
<dbReference type="PANTHER" id="PTHR34448">
    <property type="entry name" value="AMINOPEPTIDASE"/>
    <property type="match status" value="1"/>
</dbReference>
<dbReference type="SUPFAM" id="SSF144052">
    <property type="entry name" value="Thermophilic metalloprotease-like"/>
    <property type="match status" value="1"/>
</dbReference>
<comment type="cofactor">
    <cofactor evidence="2">
        <name>Mg(2+)</name>
        <dbReference type="ChEBI" id="CHEBI:18420"/>
    </cofactor>
</comment>
<evidence type="ECO:0000256" key="5">
    <source>
        <dbReference type="ARBA" id="ARBA00022438"/>
    </source>
</evidence>
<comment type="cofactor">
    <cofactor evidence="3">
        <name>Zn(2+)</name>
        <dbReference type="ChEBI" id="CHEBI:29105"/>
    </cofactor>
</comment>
<evidence type="ECO:0000313" key="11">
    <source>
        <dbReference type="Proteomes" id="UP000596929"/>
    </source>
</evidence>
<protein>
    <submittedName>
        <fullName evidence="10">Aminopeptidase</fullName>
    </submittedName>
</protein>
<dbReference type="EMBL" id="JACOOO010000020">
    <property type="protein sequence ID" value="MBC5629343.1"/>
    <property type="molecule type" value="Genomic_DNA"/>
</dbReference>
<evidence type="ECO:0000256" key="8">
    <source>
        <dbReference type="ARBA" id="ARBA00022801"/>
    </source>
</evidence>
<evidence type="ECO:0000256" key="6">
    <source>
        <dbReference type="ARBA" id="ARBA00022670"/>
    </source>
</evidence>
<evidence type="ECO:0000256" key="3">
    <source>
        <dbReference type="ARBA" id="ARBA00001947"/>
    </source>
</evidence>
<dbReference type="InterPro" id="IPR052170">
    <property type="entry name" value="M29_Exopeptidase"/>
</dbReference>
<comment type="similarity">
    <text evidence="4">Belongs to the peptidase M29 family.</text>
</comment>
<gene>
    <name evidence="10" type="ORF">H8S20_10605</name>
</gene>
<proteinExistence type="inferred from homology"/>
<name>A0ABR7DET3_9CLOT</name>
<comment type="caution">
    <text evidence="10">The sequence shown here is derived from an EMBL/GenBank/DDBJ whole genome shotgun (WGS) entry which is preliminary data.</text>
</comment>
<dbReference type="GO" id="GO:0004177">
    <property type="term" value="F:aminopeptidase activity"/>
    <property type="evidence" value="ECO:0007669"/>
    <property type="project" value="UniProtKB-KW"/>
</dbReference>
<dbReference type="Proteomes" id="UP000596929">
    <property type="component" value="Unassembled WGS sequence"/>
</dbReference>
<keyword evidence="7" id="KW-0479">Metal-binding</keyword>
<dbReference type="Pfam" id="PF02073">
    <property type="entry name" value="Peptidase_M29"/>
    <property type="match status" value="1"/>
</dbReference>
<evidence type="ECO:0000256" key="7">
    <source>
        <dbReference type="ARBA" id="ARBA00022723"/>
    </source>
</evidence>
<dbReference type="Gene3D" id="3.40.1830.10">
    <property type="entry name" value="Thermophilic metalloprotease (M29)"/>
    <property type="match status" value="1"/>
</dbReference>
<sequence>MNNDLLKKYAKLTVKTGVNIQRDDVLVINSPIETANFARLITEEAYNLGAKDVVVHYGDQKLTKIKLDNSSIETISEQPEWFGESYNYYARTGACFISIAANDPDGLKGVSVDKIGAYQKSRSLSLKEYYENSMSNKCRWCVIAYPTLPWAKKVFPNLSDDEAFEKLYYAILDASRVTTEDPIKAWDEHNLNLQKSLDFLNNKNIKTLHYTSSNGTDLTIELPYNHNWAGGLEESTSGIGFNANIPTEEVFTLPKKTGVNGIVYSSKPLSYGGNLIDNFSLTFKDGKVVNFTAKEGYDVLKQMLDSDEGAKYLGEVALVPYDSPISNSNLIFFNTLFDENAACHLALGRAYPCYKDVENLSKEELEERGTNDSNIHVDFMIGTKDLSITAVTNTGEIVQIFKNGNWAF</sequence>
<dbReference type="InterPro" id="IPR035097">
    <property type="entry name" value="M29_N-terminal"/>
</dbReference>
<evidence type="ECO:0000313" key="10">
    <source>
        <dbReference type="EMBL" id="MBC5629343.1"/>
    </source>
</evidence>
<keyword evidence="9" id="KW-0482">Metalloprotease</keyword>
<comment type="cofactor">
    <cofactor evidence="1">
        <name>Co(2+)</name>
        <dbReference type="ChEBI" id="CHEBI:48828"/>
    </cofactor>
</comment>
<organism evidence="10 11">
    <name type="scientific">Clostridium hominis</name>
    <dbReference type="NCBI Taxonomy" id="2763036"/>
    <lineage>
        <taxon>Bacteria</taxon>
        <taxon>Bacillati</taxon>
        <taxon>Bacillota</taxon>
        <taxon>Clostridia</taxon>
        <taxon>Eubacteriales</taxon>
        <taxon>Clostridiaceae</taxon>
        <taxon>Clostridium</taxon>
    </lineage>
</organism>
<evidence type="ECO:0000256" key="4">
    <source>
        <dbReference type="ARBA" id="ARBA00008236"/>
    </source>
</evidence>
<keyword evidence="8" id="KW-0378">Hydrolase</keyword>
<dbReference type="PRINTS" id="PR00919">
    <property type="entry name" value="THERMOPTASE"/>
</dbReference>